<accession>A0A7S2EJ43</accession>
<reference evidence="2" key="1">
    <citation type="submission" date="2021-01" db="EMBL/GenBank/DDBJ databases">
        <authorList>
            <person name="Corre E."/>
            <person name="Pelletier E."/>
            <person name="Niang G."/>
            <person name="Scheremetjew M."/>
            <person name="Finn R."/>
            <person name="Kale V."/>
            <person name="Holt S."/>
            <person name="Cochrane G."/>
            <person name="Meng A."/>
            <person name="Brown T."/>
            <person name="Cohen L."/>
        </authorList>
    </citation>
    <scope>NUCLEOTIDE SEQUENCE</scope>
    <source>
        <strain evidence="2">Pop2</strain>
    </source>
</reference>
<evidence type="ECO:0000313" key="2">
    <source>
        <dbReference type="EMBL" id="CAD9338209.1"/>
    </source>
</evidence>
<feature type="region of interest" description="Disordered" evidence="1">
    <location>
        <begin position="1"/>
        <end position="30"/>
    </location>
</feature>
<dbReference type="EMBL" id="HBGN01023713">
    <property type="protein sequence ID" value="CAD9338209.1"/>
    <property type="molecule type" value="Transcribed_RNA"/>
</dbReference>
<feature type="compositionally biased region" description="Polar residues" evidence="1">
    <location>
        <begin position="1"/>
        <end position="12"/>
    </location>
</feature>
<sequence length="103" mass="11720">MGSAQPQRTAQKSGERTRASRIPYRTPRSCRPEYSPCPLWDNEYPEKNSPRRRLAAGPNLGEQNRAHFLDPAPNGCSALAALLLFRPTIPPWYTSLSQLRQYH</sequence>
<proteinExistence type="predicted"/>
<gene>
    <name evidence="2" type="ORF">DBRI1063_LOCUS15155</name>
</gene>
<evidence type="ECO:0000256" key="1">
    <source>
        <dbReference type="SAM" id="MobiDB-lite"/>
    </source>
</evidence>
<dbReference type="AlphaFoldDB" id="A0A7S2EJ43"/>
<name>A0A7S2EJ43_9STRA</name>
<protein>
    <submittedName>
        <fullName evidence="2">Uncharacterized protein</fullName>
    </submittedName>
</protein>
<organism evidence="2">
    <name type="scientific">Ditylum brightwellii</name>
    <dbReference type="NCBI Taxonomy" id="49249"/>
    <lineage>
        <taxon>Eukaryota</taxon>
        <taxon>Sar</taxon>
        <taxon>Stramenopiles</taxon>
        <taxon>Ochrophyta</taxon>
        <taxon>Bacillariophyta</taxon>
        <taxon>Mediophyceae</taxon>
        <taxon>Lithodesmiophycidae</taxon>
        <taxon>Lithodesmiales</taxon>
        <taxon>Lithodesmiaceae</taxon>
        <taxon>Ditylum</taxon>
    </lineage>
</organism>